<protein>
    <submittedName>
        <fullName evidence="3">Uncharacterized protein YndB with AHSA1/START domain</fullName>
    </submittedName>
</protein>
<gene>
    <name evidence="3" type="ORF">HNR08_003946</name>
</gene>
<dbReference type="Pfam" id="PF08327">
    <property type="entry name" value="AHSA1"/>
    <property type="match status" value="1"/>
</dbReference>
<evidence type="ECO:0000313" key="4">
    <source>
        <dbReference type="Proteomes" id="UP000564629"/>
    </source>
</evidence>
<dbReference type="InterPro" id="IPR013538">
    <property type="entry name" value="ASHA1/2-like_C"/>
</dbReference>
<feature type="domain" description="Activator of Hsp90 ATPase homologue 1/2-like C-terminal" evidence="2">
    <location>
        <begin position="25"/>
        <end position="159"/>
    </location>
</feature>
<comment type="similarity">
    <text evidence="1">Belongs to the AHA1 family.</text>
</comment>
<dbReference type="Proteomes" id="UP000564629">
    <property type="component" value="Unassembled WGS sequence"/>
</dbReference>
<organism evidence="3 4">
    <name type="scientific">Cellulomonas hominis</name>
    <dbReference type="NCBI Taxonomy" id="156981"/>
    <lineage>
        <taxon>Bacteria</taxon>
        <taxon>Bacillati</taxon>
        <taxon>Actinomycetota</taxon>
        <taxon>Actinomycetes</taxon>
        <taxon>Micrococcales</taxon>
        <taxon>Cellulomonadaceae</taxon>
        <taxon>Cellulomonas</taxon>
    </lineage>
</organism>
<accession>A0A7W8SHI4</accession>
<proteinExistence type="inferred from homology"/>
<evidence type="ECO:0000313" key="3">
    <source>
        <dbReference type="EMBL" id="MBB5475210.1"/>
    </source>
</evidence>
<evidence type="ECO:0000256" key="1">
    <source>
        <dbReference type="ARBA" id="ARBA00006817"/>
    </source>
</evidence>
<name>A0A7W8SHI4_9CELL</name>
<reference evidence="3 4" key="1">
    <citation type="submission" date="2020-08" db="EMBL/GenBank/DDBJ databases">
        <title>Sequencing the genomes of 1000 actinobacteria strains.</title>
        <authorList>
            <person name="Klenk H.-P."/>
        </authorList>
    </citation>
    <scope>NUCLEOTIDE SEQUENCE [LARGE SCALE GENOMIC DNA]</scope>
    <source>
        <strain evidence="3 4">DSM 9581</strain>
    </source>
</reference>
<dbReference type="InterPro" id="IPR023393">
    <property type="entry name" value="START-like_dom_sf"/>
</dbReference>
<dbReference type="SUPFAM" id="SSF55961">
    <property type="entry name" value="Bet v1-like"/>
    <property type="match status" value="1"/>
</dbReference>
<dbReference type="EMBL" id="JACHDN010000001">
    <property type="protein sequence ID" value="MBB5475210.1"/>
    <property type="molecule type" value="Genomic_DNA"/>
</dbReference>
<sequence>MIGCTSEEAAMEGEVGSIEREVRVAAPPDVVYEVLSTPEHLALWWSDDAVLGEARPGAEGELVFGTRGEPDAVVERLTVVEADPPRVFAFRWTHAAGEAAAPGNSYLVTFELVPDGAGTLLRMVETGFRERGWEVAVLEERYADHVQGWDWFLPRLAAHATALAQARP</sequence>
<comment type="caution">
    <text evidence="3">The sequence shown here is derived from an EMBL/GenBank/DDBJ whole genome shotgun (WGS) entry which is preliminary data.</text>
</comment>
<dbReference type="AlphaFoldDB" id="A0A7W8SHI4"/>
<dbReference type="Gene3D" id="3.30.530.20">
    <property type="match status" value="1"/>
</dbReference>
<dbReference type="RefSeq" id="WP_221286390.1">
    <property type="nucleotide sequence ID" value="NZ_BJVQ01000030.1"/>
</dbReference>
<evidence type="ECO:0000259" key="2">
    <source>
        <dbReference type="Pfam" id="PF08327"/>
    </source>
</evidence>